<keyword evidence="4" id="KW-0904">Protein phosphatase</keyword>
<accession>A0A1J5QM30</accession>
<reference evidence="6" key="1">
    <citation type="submission" date="2016-10" db="EMBL/GenBank/DDBJ databases">
        <title>Sequence of Gallionella enrichment culture.</title>
        <authorList>
            <person name="Poehlein A."/>
            <person name="Muehling M."/>
            <person name="Daniel R."/>
        </authorList>
    </citation>
    <scope>NUCLEOTIDE SEQUENCE</scope>
</reference>
<evidence type="ECO:0000256" key="3">
    <source>
        <dbReference type="ARBA" id="ARBA00022801"/>
    </source>
</evidence>
<keyword evidence="3 6" id="KW-0378">Hydrolase</keyword>
<evidence type="ECO:0000259" key="5">
    <source>
        <dbReference type="SMART" id="SM00226"/>
    </source>
</evidence>
<dbReference type="InterPro" id="IPR023485">
    <property type="entry name" value="Ptyr_pPase"/>
</dbReference>
<organism evidence="6">
    <name type="scientific">mine drainage metagenome</name>
    <dbReference type="NCBI Taxonomy" id="410659"/>
    <lineage>
        <taxon>unclassified sequences</taxon>
        <taxon>metagenomes</taxon>
        <taxon>ecological metagenomes</taxon>
    </lineage>
</organism>
<dbReference type="CDD" id="cd16343">
    <property type="entry name" value="LMWPTP"/>
    <property type="match status" value="1"/>
</dbReference>
<dbReference type="AlphaFoldDB" id="A0A1J5QM30"/>
<protein>
    <recommendedName>
        <fullName evidence="2">protein-tyrosine-phosphatase</fullName>
        <ecNumber evidence="2">3.1.3.48</ecNumber>
    </recommendedName>
</protein>
<dbReference type="EC" id="3.1.3.48" evidence="2"/>
<comment type="similarity">
    <text evidence="1">Belongs to the low molecular weight phosphotyrosine protein phosphatase family.</text>
</comment>
<dbReference type="InterPro" id="IPR050438">
    <property type="entry name" value="LMW_PTPase"/>
</dbReference>
<dbReference type="PANTHER" id="PTHR11717">
    <property type="entry name" value="LOW MOLECULAR WEIGHT PROTEIN TYROSINE PHOSPHATASE"/>
    <property type="match status" value="1"/>
</dbReference>
<feature type="domain" description="Phosphotyrosine protein phosphatase I" evidence="5">
    <location>
        <begin position="7"/>
        <end position="156"/>
    </location>
</feature>
<name>A0A1J5QM30_9ZZZZ</name>
<dbReference type="PRINTS" id="PR00719">
    <property type="entry name" value="LMWPTPASE"/>
</dbReference>
<dbReference type="InterPro" id="IPR036196">
    <property type="entry name" value="Ptyr_pPase_sf"/>
</dbReference>
<dbReference type="InterPro" id="IPR017867">
    <property type="entry name" value="Tyr_phospatase_low_mol_wt"/>
</dbReference>
<dbReference type="EMBL" id="MLJW01000985">
    <property type="protein sequence ID" value="OIQ80983.1"/>
    <property type="molecule type" value="Genomic_DNA"/>
</dbReference>
<dbReference type="GO" id="GO:0004725">
    <property type="term" value="F:protein tyrosine phosphatase activity"/>
    <property type="evidence" value="ECO:0007669"/>
    <property type="project" value="UniProtKB-EC"/>
</dbReference>
<evidence type="ECO:0000313" key="6">
    <source>
        <dbReference type="EMBL" id="OIQ80983.1"/>
    </source>
</evidence>
<sequence length="166" mass="18163">MAERLPMRVLFCCMGNICRSPSAEGVFRAQLAAAGLHEAVDVDSAGTDGWHAGEAPDARATRHAARRGYDLSSLRARRVEVADFERFDLVLAMDHDNLARLRALCPPPRQARLRLLMSYAPDAGSEVVPDPYYGGAAGFERVLDLIELGCRGLLAQLRAELDSRRG</sequence>
<dbReference type="PANTHER" id="PTHR11717:SF7">
    <property type="entry name" value="LOW MOLECULAR WEIGHT PHOSPHOTYROSINE PROTEIN PHOSPHATASE"/>
    <property type="match status" value="1"/>
</dbReference>
<dbReference type="Gene3D" id="3.40.50.2300">
    <property type="match status" value="1"/>
</dbReference>
<gene>
    <name evidence="6" type="primary">yfkJ_7</name>
    <name evidence="6" type="ORF">GALL_372610</name>
</gene>
<evidence type="ECO:0000256" key="4">
    <source>
        <dbReference type="ARBA" id="ARBA00022912"/>
    </source>
</evidence>
<proteinExistence type="inferred from homology"/>
<comment type="caution">
    <text evidence="6">The sequence shown here is derived from an EMBL/GenBank/DDBJ whole genome shotgun (WGS) entry which is preliminary data.</text>
</comment>
<dbReference type="FunFam" id="3.40.50.2300:FF:000113">
    <property type="entry name" value="Low molecular weight protein-tyrosine-phosphatase"/>
    <property type="match status" value="1"/>
</dbReference>
<dbReference type="SUPFAM" id="SSF52788">
    <property type="entry name" value="Phosphotyrosine protein phosphatases I"/>
    <property type="match status" value="1"/>
</dbReference>
<evidence type="ECO:0000256" key="1">
    <source>
        <dbReference type="ARBA" id="ARBA00011063"/>
    </source>
</evidence>
<dbReference type="Pfam" id="PF01451">
    <property type="entry name" value="LMWPc"/>
    <property type="match status" value="1"/>
</dbReference>
<evidence type="ECO:0000256" key="2">
    <source>
        <dbReference type="ARBA" id="ARBA00013064"/>
    </source>
</evidence>
<dbReference type="SMART" id="SM00226">
    <property type="entry name" value="LMWPc"/>
    <property type="match status" value="1"/>
</dbReference>